<proteinExistence type="predicted"/>
<dbReference type="GO" id="GO:0016791">
    <property type="term" value="F:phosphatase activity"/>
    <property type="evidence" value="ECO:0007669"/>
    <property type="project" value="TreeGrafter"/>
</dbReference>
<dbReference type="SFLD" id="SFLDS00003">
    <property type="entry name" value="Haloacid_Dehalogenase"/>
    <property type="match status" value="1"/>
</dbReference>
<dbReference type="EMBL" id="CP038013">
    <property type="protein sequence ID" value="QBQ07569.1"/>
    <property type="molecule type" value="Genomic_DNA"/>
</dbReference>
<accession>A0A4V1AQ80</accession>
<reference evidence="1 2" key="1">
    <citation type="submission" date="2019-03" db="EMBL/GenBank/DDBJ databases">
        <title>Complete genome sequence of Spiroplasma gladiatoris TG-1 (DSM 22552).</title>
        <authorList>
            <person name="Lin Y.-C."/>
            <person name="Chou L."/>
            <person name="Kuo C.-H."/>
        </authorList>
    </citation>
    <scope>NUCLEOTIDE SEQUENCE [LARGE SCALE GENOMIC DNA]</scope>
    <source>
        <strain evidence="1 2">TG-1</strain>
    </source>
</reference>
<dbReference type="InterPro" id="IPR023214">
    <property type="entry name" value="HAD_sf"/>
</dbReference>
<dbReference type="SFLD" id="SFLDG01140">
    <property type="entry name" value="C2.B:_Phosphomannomutase_and_P"/>
    <property type="match status" value="1"/>
</dbReference>
<dbReference type="RefSeq" id="WP_134297360.1">
    <property type="nucleotide sequence ID" value="NZ_CP038013.1"/>
</dbReference>
<dbReference type="InterPro" id="IPR036412">
    <property type="entry name" value="HAD-like_sf"/>
</dbReference>
<sequence length="273" mass="31503">MQKIKLIAIDLDGTLLYQNKIASQEEVKYLIDLQKKGYSVIIVTGRNYQSCYKFAKKLKINKNFNYLICENGAYVTRANKFLPDLIDFINKKDCKDLYEYFSKLEIPFFGQKCMSPKKLFCSEPSKISKKSYKYKTYIIKKSFDFSGMTFIGTHFKIDKDYETIAKEIETNFSSRLKISHSFGDNDGLIYYMFSSKNTDKGSKTLKLINSLGFENEQILYFGDGDNDASALELFENSVAMGNAQESVKQKAKYITKKCTEEGIMNFLKTNNIK</sequence>
<keyword evidence="2" id="KW-1185">Reference proteome</keyword>
<evidence type="ECO:0000313" key="1">
    <source>
        <dbReference type="EMBL" id="QBQ07569.1"/>
    </source>
</evidence>
<dbReference type="GO" id="GO:0005829">
    <property type="term" value="C:cytosol"/>
    <property type="evidence" value="ECO:0007669"/>
    <property type="project" value="TreeGrafter"/>
</dbReference>
<dbReference type="GO" id="GO:0000287">
    <property type="term" value="F:magnesium ion binding"/>
    <property type="evidence" value="ECO:0007669"/>
    <property type="project" value="TreeGrafter"/>
</dbReference>
<keyword evidence="1" id="KW-0378">Hydrolase</keyword>
<gene>
    <name evidence="1" type="ORF">SGLAD_v1c03700</name>
</gene>
<organism evidence="1 2">
    <name type="scientific">Spiroplasma gladiatoris</name>
    <dbReference type="NCBI Taxonomy" id="2143"/>
    <lineage>
        <taxon>Bacteria</taxon>
        <taxon>Bacillati</taxon>
        <taxon>Mycoplasmatota</taxon>
        <taxon>Mollicutes</taxon>
        <taxon>Entomoplasmatales</taxon>
        <taxon>Spiroplasmataceae</taxon>
        <taxon>Spiroplasma</taxon>
    </lineage>
</organism>
<dbReference type="Gene3D" id="3.40.50.1000">
    <property type="entry name" value="HAD superfamily/HAD-like"/>
    <property type="match status" value="1"/>
</dbReference>
<dbReference type="InterPro" id="IPR000150">
    <property type="entry name" value="Cof"/>
</dbReference>
<dbReference type="OrthoDB" id="9781413at2"/>
<dbReference type="NCBIfam" id="TIGR00099">
    <property type="entry name" value="Cof-subfamily"/>
    <property type="match status" value="1"/>
</dbReference>
<protein>
    <submittedName>
        <fullName evidence="1">Cof-type HAD-IIB family hydrolase</fullName>
    </submittedName>
</protein>
<dbReference type="Proteomes" id="UP000294309">
    <property type="component" value="Chromosome"/>
</dbReference>
<dbReference type="SUPFAM" id="SSF56784">
    <property type="entry name" value="HAD-like"/>
    <property type="match status" value="1"/>
</dbReference>
<dbReference type="PANTHER" id="PTHR10000:SF8">
    <property type="entry name" value="HAD SUPERFAMILY HYDROLASE-LIKE, TYPE 3"/>
    <property type="match status" value="1"/>
</dbReference>
<dbReference type="PANTHER" id="PTHR10000">
    <property type="entry name" value="PHOSPHOSERINE PHOSPHATASE"/>
    <property type="match status" value="1"/>
</dbReference>
<dbReference type="AlphaFoldDB" id="A0A4V1AQ80"/>
<dbReference type="KEGG" id="sgq:SGLAD_v1c03700"/>
<dbReference type="NCBIfam" id="TIGR01484">
    <property type="entry name" value="HAD-SF-IIB"/>
    <property type="match status" value="1"/>
</dbReference>
<dbReference type="InterPro" id="IPR006379">
    <property type="entry name" value="HAD-SF_hydro_IIB"/>
</dbReference>
<dbReference type="Pfam" id="PF08282">
    <property type="entry name" value="Hydrolase_3"/>
    <property type="match status" value="1"/>
</dbReference>
<name>A0A4V1AQ80_9MOLU</name>
<dbReference type="Gene3D" id="3.30.1240.10">
    <property type="match status" value="1"/>
</dbReference>
<evidence type="ECO:0000313" key="2">
    <source>
        <dbReference type="Proteomes" id="UP000294309"/>
    </source>
</evidence>